<name>A0A0G4GNN1_9ALVE</name>
<organism evidence="2">
    <name type="scientific">Chromera velia CCMP2878</name>
    <dbReference type="NCBI Taxonomy" id="1169474"/>
    <lineage>
        <taxon>Eukaryota</taxon>
        <taxon>Sar</taxon>
        <taxon>Alveolata</taxon>
        <taxon>Colpodellida</taxon>
        <taxon>Chromeraceae</taxon>
        <taxon>Chromera</taxon>
    </lineage>
</organism>
<dbReference type="VEuPathDB" id="CryptoDB:Cvel_4969"/>
<evidence type="ECO:0000313" key="2">
    <source>
        <dbReference type="EMBL" id="CEM31706.1"/>
    </source>
</evidence>
<dbReference type="EMBL" id="CDMZ01001380">
    <property type="protein sequence ID" value="CEM31706.1"/>
    <property type="molecule type" value="Genomic_DNA"/>
</dbReference>
<proteinExistence type="predicted"/>
<feature type="region of interest" description="Disordered" evidence="1">
    <location>
        <begin position="298"/>
        <end position="318"/>
    </location>
</feature>
<reference evidence="2" key="1">
    <citation type="submission" date="2014-11" db="EMBL/GenBank/DDBJ databases">
        <authorList>
            <person name="Otto D Thomas"/>
            <person name="Naeem Raeece"/>
        </authorList>
    </citation>
    <scope>NUCLEOTIDE SEQUENCE</scope>
</reference>
<accession>A0A0G4GNN1</accession>
<gene>
    <name evidence="2" type="ORF">Cvel_4969</name>
</gene>
<sequence>MRAVLRKYSRYTHRGGGVAIGVDRGGATRIHSQARSKVEAGGVYQWSLPSAVVDTTLLETEEEGEGYYKEQEYEEPAYSDQELAHFLAVTTQRIQELDISPDAYLEQYGDQSQSESLHVFVANPPVQQMDFSFRFSASLLASAQTALSVSHSASLPSVLRLLHDTGCTFTLIPEFILRHPCIRVLWRRPLYSKYASAEGGAGMGIECSERVAIEVRDLPIWGGGAQPTVIIGNVTRHQGVEFIILASLYVDAFFEGRALVLCGLSQTEQLFIALDPKGPPSGSTPRQCRWTSFTTIKPGRTHQTSGKGTWGTAPLPVS</sequence>
<dbReference type="AlphaFoldDB" id="A0A0G4GNN1"/>
<feature type="compositionally biased region" description="Polar residues" evidence="1">
    <location>
        <begin position="298"/>
        <end position="307"/>
    </location>
</feature>
<protein>
    <submittedName>
        <fullName evidence="2">Uncharacterized protein</fullName>
    </submittedName>
</protein>
<evidence type="ECO:0000256" key="1">
    <source>
        <dbReference type="SAM" id="MobiDB-lite"/>
    </source>
</evidence>